<dbReference type="FunFam" id="3.40.50.720:FF:000143">
    <property type="entry name" value="Fatty acyl-CoA reductase"/>
    <property type="match status" value="1"/>
</dbReference>
<comment type="catalytic activity">
    <reaction evidence="8 9">
        <text>a long-chain fatty acyl-CoA + 2 NADPH + 2 H(+) = a long-chain primary fatty alcohol + 2 NADP(+) + CoA</text>
        <dbReference type="Rhea" id="RHEA:52716"/>
        <dbReference type="ChEBI" id="CHEBI:15378"/>
        <dbReference type="ChEBI" id="CHEBI:57287"/>
        <dbReference type="ChEBI" id="CHEBI:57783"/>
        <dbReference type="ChEBI" id="CHEBI:58349"/>
        <dbReference type="ChEBI" id="CHEBI:77396"/>
        <dbReference type="ChEBI" id="CHEBI:83139"/>
        <dbReference type="EC" id="1.2.1.84"/>
    </reaction>
</comment>
<accession>A0A6G1SDH4</accession>
<dbReference type="GO" id="GO:0080019">
    <property type="term" value="F:alcohol-forming very long-chain fatty acyl-CoA reductase activity"/>
    <property type="evidence" value="ECO:0007669"/>
    <property type="project" value="InterPro"/>
</dbReference>
<keyword evidence="4" id="KW-0812">Transmembrane</keyword>
<evidence type="ECO:0000256" key="4">
    <source>
        <dbReference type="ARBA" id="ARBA00022692"/>
    </source>
</evidence>
<evidence type="ECO:0000256" key="2">
    <source>
        <dbReference type="ARBA" id="ARBA00005928"/>
    </source>
</evidence>
<feature type="domain" description="Fatty acyl-CoA reductase C-terminal" evidence="11">
    <location>
        <begin position="438"/>
        <end position="529"/>
    </location>
</feature>
<dbReference type="InterPro" id="IPR013120">
    <property type="entry name" value="FAR_NAD-bd"/>
</dbReference>
<dbReference type="EC" id="1.2.1.84" evidence="9"/>
<dbReference type="PANTHER" id="PTHR11011">
    <property type="entry name" value="MALE STERILITY PROTEIN 2-RELATED"/>
    <property type="match status" value="1"/>
</dbReference>
<evidence type="ECO:0000256" key="7">
    <source>
        <dbReference type="ARBA" id="ARBA00023136"/>
    </source>
</evidence>
<dbReference type="GO" id="GO:0016020">
    <property type="term" value="C:membrane"/>
    <property type="evidence" value="ECO:0007669"/>
    <property type="project" value="UniProtKB-SubCell"/>
</dbReference>
<dbReference type="GO" id="GO:0102965">
    <property type="term" value="F:alcohol-forming long-chain fatty acyl-CoA reductase activity"/>
    <property type="evidence" value="ECO:0007669"/>
    <property type="project" value="UniProtKB-EC"/>
</dbReference>
<organism evidence="13">
    <name type="scientific">Aceria tosichella</name>
    <name type="common">wheat curl mite</name>
    <dbReference type="NCBI Taxonomy" id="561515"/>
    <lineage>
        <taxon>Eukaryota</taxon>
        <taxon>Metazoa</taxon>
        <taxon>Ecdysozoa</taxon>
        <taxon>Arthropoda</taxon>
        <taxon>Chelicerata</taxon>
        <taxon>Arachnida</taxon>
        <taxon>Acari</taxon>
        <taxon>Acariformes</taxon>
        <taxon>Trombidiformes</taxon>
        <taxon>Prostigmata</taxon>
        <taxon>Eupodina</taxon>
        <taxon>Eriophyoidea</taxon>
        <taxon>Eriophyidae</taxon>
        <taxon>Eriophyinae</taxon>
        <taxon>Aceriini</taxon>
        <taxon>Aceria</taxon>
    </lineage>
</organism>
<dbReference type="Pfam" id="PF07993">
    <property type="entry name" value="NAD_binding_4"/>
    <property type="match status" value="1"/>
</dbReference>
<comment type="subcellular location">
    <subcellularLocation>
        <location evidence="1">Membrane</location>
        <topology evidence="1">Multi-pass membrane protein</topology>
    </subcellularLocation>
</comment>
<evidence type="ECO:0000256" key="6">
    <source>
        <dbReference type="ARBA" id="ARBA00023098"/>
    </source>
</evidence>
<dbReference type="InterPro" id="IPR026055">
    <property type="entry name" value="FAR"/>
</dbReference>
<feature type="region of interest" description="Disordered" evidence="10">
    <location>
        <begin position="1"/>
        <end position="23"/>
    </location>
</feature>
<dbReference type="InterPro" id="IPR036291">
    <property type="entry name" value="NAD(P)-bd_dom_sf"/>
</dbReference>
<dbReference type="CDD" id="cd05236">
    <property type="entry name" value="FAR-N_SDR_e"/>
    <property type="match status" value="1"/>
</dbReference>
<dbReference type="PANTHER" id="PTHR11011:SF116">
    <property type="entry name" value="FATTY ACYL-COA REDUCTASE CG5065-RELATED"/>
    <property type="match status" value="1"/>
</dbReference>
<keyword evidence="9" id="KW-0560">Oxidoreductase</keyword>
<keyword evidence="5" id="KW-1133">Transmembrane helix</keyword>
<reference evidence="13" key="1">
    <citation type="submission" date="2018-10" db="EMBL/GenBank/DDBJ databases">
        <title>Transcriptome assembly of Aceria tosichella (Wheat curl mite) Type 2.</title>
        <authorList>
            <person name="Scully E.D."/>
            <person name="Geib S.M."/>
            <person name="Palmer N.A."/>
            <person name="Gupta A.K."/>
            <person name="Sarath G."/>
            <person name="Tatineni S."/>
        </authorList>
    </citation>
    <scope>NUCLEOTIDE SEQUENCE</scope>
    <source>
        <strain evidence="13">LincolnNE</strain>
    </source>
</reference>
<gene>
    <name evidence="13" type="ORF">g.2945</name>
</gene>
<evidence type="ECO:0000256" key="9">
    <source>
        <dbReference type="RuleBase" id="RU363097"/>
    </source>
</evidence>
<proteinExistence type="inferred from homology"/>
<dbReference type="SUPFAM" id="SSF51735">
    <property type="entry name" value="NAD(P)-binding Rossmann-fold domains"/>
    <property type="match status" value="1"/>
</dbReference>
<name>A0A6G1SDH4_9ACAR</name>
<dbReference type="AlphaFoldDB" id="A0A6G1SDH4"/>
<dbReference type="InterPro" id="IPR033640">
    <property type="entry name" value="FAR_C"/>
</dbReference>
<dbReference type="Pfam" id="PF03015">
    <property type="entry name" value="Sterile"/>
    <property type="match status" value="1"/>
</dbReference>
<evidence type="ECO:0000256" key="1">
    <source>
        <dbReference type="ARBA" id="ARBA00004141"/>
    </source>
</evidence>
<keyword evidence="7" id="KW-0472">Membrane</keyword>
<dbReference type="GO" id="GO:0005777">
    <property type="term" value="C:peroxisome"/>
    <property type="evidence" value="ECO:0007669"/>
    <property type="project" value="TreeGrafter"/>
</dbReference>
<evidence type="ECO:0000256" key="10">
    <source>
        <dbReference type="SAM" id="MobiDB-lite"/>
    </source>
</evidence>
<dbReference type="GO" id="GO:0035336">
    <property type="term" value="P:long-chain fatty-acyl-CoA metabolic process"/>
    <property type="evidence" value="ECO:0007669"/>
    <property type="project" value="TreeGrafter"/>
</dbReference>
<keyword evidence="3 9" id="KW-0444">Lipid biosynthesis</keyword>
<comment type="function">
    <text evidence="9">Catalyzes the reduction of fatty acyl-CoA to fatty alcohols.</text>
</comment>
<evidence type="ECO:0000259" key="12">
    <source>
        <dbReference type="Pfam" id="PF07993"/>
    </source>
</evidence>
<evidence type="ECO:0000256" key="5">
    <source>
        <dbReference type="ARBA" id="ARBA00022989"/>
    </source>
</evidence>
<evidence type="ECO:0000313" key="13">
    <source>
        <dbReference type="EMBL" id="MDE48576.1"/>
    </source>
</evidence>
<evidence type="ECO:0000259" key="11">
    <source>
        <dbReference type="Pfam" id="PF03015"/>
    </source>
</evidence>
<dbReference type="EMBL" id="GGYP01003805">
    <property type="protein sequence ID" value="MDE48576.1"/>
    <property type="molecule type" value="Transcribed_RNA"/>
</dbReference>
<dbReference type="CDD" id="cd09071">
    <property type="entry name" value="FAR_C"/>
    <property type="match status" value="1"/>
</dbReference>
<evidence type="ECO:0000256" key="8">
    <source>
        <dbReference type="ARBA" id="ARBA00052530"/>
    </source>
</evidence>
<keyword evidence="9" id="KW-0521">NADP</keyword>
<feature type="domain" description="Thioester reductase (TE)" evidence="12">
    <location>
        <begin position="76"/>
        <end position="352"/>
    </location>
</feature>
<evidence type="ECO:0000256" key="3">
    <source>
        <dbReference type="ARBA" id="ARBA00022516"/>
    </source>
</evidence>
<sequence>MQTFEERTGKMGPSMETKNSPNCVTSEVSHEAKLMSQEKSEIPEDIVDFLKSAKDVIDEHKCSEIAAFYEGRSIFITGASGFVGKCLLEKLLRSCRGIKKIYVLLRPKRGVEVKERLEILKKSELFFKVRESKDGQAQLDKIIPIEGDITRPAFGLAEEDINLLSDEISLIFHSAATVKFAEPLNVAVNNNVVSVENLITLASKMKNLEALVHVSTAYSNCNRNQVDEIFYDTPIDANKLIDMANWMNPELLEKLCPLLLGDRPNTYTYTKAVAESLLVEKSKTLLPNVPIAMVRPSIVTGVWRQPIRGWVDNFNGPTGVILSMMTGAIQAMLACPSYCADIVPVDIVANLIICTAWQILEQHKKPEKRLQASSIDQNENISVFNCVSGTLNPVSWKKVAGRMERVVQMYPCEKMMRTPGFLLLSNEYLFNVYNFLNHTIVAYTGDFFLKSIGRKPTLVIIYKRLMKMVQILKPFTTNQWLFKCTNVTTLYDRLSTVDKNIFNFDVRQVVWNDYLDRYYIGAKIYAMKDDPNTVSSARHRLKRMNNLNTIARIMLMLIAYYFLLSGTSAEKYVIQSFSQLFSFDFMMFNERSGIATRALDSSDMHGVVFKNEIG</sequence>
<comment type="similarity">
    <text evidence="2 9">Belongs to the fatty acyl-CoA reductase family.</text>
</comment>
<protein>
    <recommendedName>
        <fullName evidence="9">Fatty acyl-CoA reductase</fullName>
        <ecNumber evidence="9">1.2.1.84</ecNumber>
    </recommendedName>
</protein>
<keyword evidence="6 9" id="KW-0443">Lipid metabolism</keyword>
<dbReference type="Gene3D" id="3.40.50.720">
    <property type="entry name" value="NAD(P)-binding Rossmann-like Domain"/>
    <property type="match status" value="1"/>
</dbReference>